<keyword evidence="3" id="KW-1185">Reference proteome</keyword>
<dbReference type="Proteomes" id="UP001172083">
    <property type="component" value="Unassembled WGS sequence"/>
</dbReference>
<reference evidence="2" key="1">
    <citation type="submission" date="2023-06" db="EMBL/GenBank/DDBJ databases">
        <title>Genomic of Agaribacillus aureum.</title>
        <authorList>
            <person name="Wang G."/>
        </authorList>
    </citation>
    <scope>NUCLEOTIDE SEQUENCE</scope>
    <source>
        <strain evidence="2">BMA12</strain>
    </source>
</reference>
<dbReference type="InterPro" id="IPR021314">
    <property type="entry name" value="DUF2911"/>
</dbReference>
<proteinExistence type="predicted"/>
<comment type="caution">
    <text evidence="2">The sequence shown here is derived from an EMBL/GenBank/DDBJ whole genome shotgun (WGS) entry which is preliminary data.</text>
</comment>
<organism evidence="2 3">
    <name type="scientific">Agaribacillus aureus</name>
    <dbReference type="NCBI Taxonomy" id="3051825"/>
    <lineage>
        <taxon>Bacteria</taxon>
        <taxon>Pseudomonadati</taxon>
        <taxon>Bacteroidota</taxon>
        <taxon>Cytophagia</taxon>
        <taxon>Cytophagales</taxon>
        <taxon>Splendidivirgaceae</taxon>
        <taxon>Agaribacillus</taxon>
    </lineage>
</organism>
<dbReference type="EMBL" id="JAUJEB010000003">
    <property type="protein sequence ID" value="MDN5213564.1"/>
    <property type="molecule type" value="Genomic_DNA"/>
</dbReference>
<evidence type="ECO:0000313" key="2">
    <source>
        <dbReference type="EMBL" id="MDN5213564.1"/>
    </source>
</evidence>
<feature type="signal peptide" evidence="1">
    <location>
        <begin position="1"/>
        <end position="23"/>
    </location>
</feature>
<sequence length="181" mass="20173">MKKLILIAVAMLLAVSLPEFVSAQKYSSLDKSPADIAYFRPGGRNSQPVAKVIYSRPQKKGRKMIGAKEPFGKIWRVGANESAEIKFYRDVTFGDKSIKAGTYTLYAIPNEDKWTVIINSKIDTWGAYSYDQSKDVARVDVNVEKPSKEIEAFSIAFDGDGAGNGKMYMAWENYQVAVPIK</sequence>
<name>A0ABT8L737_9BACT</name>
<evidence type="ECO:0000256" key="1">
    <source>
        <dbReference type="SAM" id="SignalP"/>
    </source>
</evidence>
<evidence type="ECO:0000313" key="3">
    <source>
        <dbReference type="Proteomes" id="UP001172083"/>
    </source>
</evidence>
<accession>A0ABT8L737</accession>
<keyword evidence="1" id="KW-0732">Signal</keyword>
<feature type="chain" id="PRO_5045055081" evidence="1">
    <location>
        <begin position="24"/>
        <end position="181"/>
    </location>
</feature>
<dbReference type="Pfam" id="PF11138">
    <property type="entry name" value="DUF2911"/>
    <property type="match status" value="1"/>
</dbReference>
<gene>
    <name evidence="2" type="ORF">QQ020_15945</name>
</gene>
<protein>
    <submittedName>
        <fullName evidence="2">DUF2911 domain-containing protein</fullName>
    </submittedName>
</protein>
<dbReference type="RefSeq" id="WP_346758902.1">
    <property type="nucleotide sequence ID" value="NZ_JAUJEB010000003.1"/>
</dbReference>